<evidence type="ECO:0000256" key="13">
    <source>
        <dbReference type="ARBA" id="ARBA00023027"/>
    </source>
</evidence>
<evidence type="ECO:0000256" key="16">
    <source>
        <dbReference type="HAMAP-Rule" id="MF_01033"/>
    </source>
</evidence>
<organism evidence="19 20">
    <name type="scientific">Clostridium grantii DSM 8605</name>
    <dbReference type="NCBI Taxonomy" id="1121316"/>
    <lineage>
        <taxon>Bacteria</taxon>
        <taxon>Bacillati</taxon>
        <taxon>Bacillota</taxon>
        <taxon>Clostridia</taxon>
        <taxon>Eubacteriales</taxon>
        <taxon>Clostridiaceae</taxon>
        <taxon>Clostridium</taxon>
    </lineage>
</organism>
<name>A0A1M5RPC2_9CLOT</name>
<dbReference type="HAMAP" id="MF_01033">
    <property type="entry name" value="LeuB_type1"/>
    <property type="match status" value="1"/>
</dbReference>
<dbReference type="RefSeq" id="WP_073336907.1">
    <property type="nucleotide sequence ID" value="NZ_FQXM01000003.1"/>
</dbReference>
<dbReference type="GO" id="GO:0051287">
    <property type="term" value="F:NAD binding"/>
    <property type="evidence" value="ECO:0007669"/>
    <property type="project" value="InterPro"/>
</dbReference>
<feature type="site" description="Important for catalysis" evidence="16">
    <location>
        <position position="140"/>
    </location>
</feature>
<feature type="binding site" evidence="16">
    <location>
        <position position="249"/>
    </location>
    <ligand>
        <name>Mg(2+)</name>
        <dbReference type="ChEBI" id="CHEBI:18420"/>
    </ligand>
</feature>
<gene>
    <name evidence="16" type="primary">leuB</name>
    <name evidence="19" type="ORF">SAMN02745207_00623</name>
</gene>
<evidence type="ECO:0000256" key="3">
    <source>
        <dbReference type="ARBA" id="ARBA00004496"/>
    </source>
</evidence>
<keyword evidence="8 16" id="KW-0963">Cytoplasm</keyword>
<dbReference type="FunFam" id="3.40.718.10:FF:000028">
    <property type="entry name" value="3-isopropylmalate dehydrogenase"/>
    <property type="match status" value="1"/>
</dbReference>
<dbReference type="EC" id="1.1.1.85" evidence="16"/>
<reference evidence="19 20" key="1">
    <citation type="submission" date="2016-11" db="EMBL/GenBank/DDBJ databases">
        <authorList>
            <person name="Jaros S."/>
            <person name="Januszkiewicz K."/>
            <person name="Wedrychowicz H."/>
        </authorList>
    </citation>
    <scope>NUCLEOTIDE SEQUENCE [LARGE SCALE GENOMIC DNA]</scope>
    <source>
        <strain evidence="19 20">DSM 8605</strain>
    </source>
</reference>
<evidence type="ECO:0000256" key="4">
    <source>
        <dbReference type="ARBA" id="ARBA00004762"/>
    </source>
</evidence>
<evidence type="ECO:0000256" key="12">
    <source>
        <dbReference type="ARBA" id="ARBA00023002"/>
    </source>
</evidence>
<dbReference type="Pfam" id="PF00180">
    <property type="entry name" value="Iso_dh"/>
    <property type="match status" value="1"/>
</dbReference>
<dbReference type="OrthoDB" id="9806254at2"/>
<comment type="pathway">
    <text evidence="4 16 17">Amino-acid biosynthesis; L-leucine biosynthesis; L-leucine from 3-methyl-2-oxobutanoate: step 3/4.</text>
</comment>
<keyword evidence="12 16" id="KW-0560">Oxidoreductase</keyword>
<comment type="catalytic activity">
    <reaction evidence="1 16 17">
        <text>(2R,3S)-3-isopropylmalate + NAD(+) = 4-methyl-2-oxopentanoate + CO2 + NADH</text>
        <dbReference type="Rhea" id="RHEA:32271"/>
        <dbReference type="ChEBI" id="CHEBI:16526"/>
        <dbReference type="ChEBI" id="CHEBI:17865"/>
        <dbReference type="ChEBI" id="CHEBI:35121"/>
        <dbReference type="ChEBI" id="CHEBI:57540"/>
        <dbReference type="ChEBI" id="CHEBI:57945"/>
        <dbReference type="EC" id="1.1.1.85"/>
    </reaction>
</comment>
<keyword evidence="13 16" id="KW-0520">NAD</keyword>
<dbReference type="PANTHER" id="PTHR42979:SF1">
    <property type="entry name" value="3-ISOPROPYLMALATE DEHYDROGENASE"/>
    <property type="match status" value="1"/>
</dbReference>
<keyword evidence="11 16" id="KW-0460">Magnesium</keyword>
<accession>A0A1M5RPC2</accession>
<feature type="binding site" evidence="16">
    <location>
        <position position="133"/>
    </location>
    <ligand>
        <name>substrate</name>
    </ligand>
</feature>
<protein>
    <recommendedName>
        <fullName evidence="16">3-isopropylmalate dehydrogenase</fullName>
        <ecNumber evidence="16">1.1.1.85</ecNumber>
    </recommendedName>
    <alternativeName>
        <fullName evidence="16">3-IPM-DH</fullName>
    </alternativeName>
    <alternativeName>
        <fullName evidence="16">Beta-IPM dehydrogenase</fullName>
        <shortName evidence="16">IMDH</shortName>
    </alternativeName>
</protein>
<dbReference type="STRING" id="1121316.SAMN02745207_00623"/>
<dbReference type="InterPro" id="IPR024084">
    <property type="entry name" value="IsoPropMal-DH-like_dom"/>
</dbReference>
<dbReference type="SMART" id="SM01329">
    <property type="entry name" value="Iso_dh"/>
    <property type="match status" value="1"/>
</dbReference>
<dbReference type="GO" id="GO:0005829">
    <property type="term" value="C:cytosol"/>
    <property type="evidence" value="ECO:0007669"/>
    <property type="project" value="TreeGrafter"/>
</dbReference>
<evidence type="ECO:0000256" key="15">
    <source>
        <dbReference type="ARBA" id="ARBA00023577"/>
    </source>
</evidence>
<evidence type="ECO:0000256" key="1">
    <source>
        <dbReference type="ARBA" id="ARBA00000624"/>
    </source>
</evidence>
<dbReference type="GO" id="GO:0000287">
    <property type="term" value="F:magnesium ion binding"/>
    <property type="evidence" value="ECO:0007669"/>
    <property type="project" value="InterPro"/>
</dbReference>
<comment type="cofactor">
    <cofactor evidence="2">
        <name>Mn(2+)</name>
        <dbReference type="ChEBI" id="CHEBI:29035"/>
    </cofactor>
</comment>
<feature type="binding site" evidence="16">
    <location>
        <begin position="279"/>
        <end position="291"/>
    </location>
    <ligand>
        <name>NAD(+)</name>
        <dbReference type="ChEBI" id="CHEBI:57540"/>
    </ligand>
</feature>
<evidence type="ECO:0000256" key="17">
    <source>
        <dbReference type="RuleBase" id="RU004445"/>
    </source>
</evidence>
<dbReference type="EMBL" id="FQXM01000003">
    <property type="protein sequence ID" value="SHH27693.1"/>
    <property type="molecule type" value="Genomic_DNA"/>
</dbReference>
<comment type="subcellular location">
    <subcellularLocation>
        <location evidence="3 16">Cytoplasm</location>
    </subcellularLocation>
</comment>
<evidence type="ECO:0000256" key="6">
    <source>
        <dbReference type="ARBA" id="ARBA00011738"/>
    </source>
</evidence>
<dbReference type="UniPathway" id="UPA00048">
    <property type="reaction ID" value="UER00072"/>
</dbReference>
<feature type="binding site" evidence="16">
    <location>
        <position position="245"/>
    </location>
    <ligand>
        <name>Mg(2+)</name>
        <dbReference type="ChEBI" id="CHEBI:18420"/>
    </ligand>
</feature>
<keyword evidence="10 16" id="KW-0479">Metal-binding</keyword>
<dbReference type="GO" id="GO:0009098">
    <property type="term" value="P:L-leucine biosynthetic process"/>
    <property type="evidence" value="ECO:0007669"/>
    <property type="project" value="UniProtKB-UniRule"/>
</dbReference>
<evidence type="ECO:0000259" key="18">
    <source>
        <dbReference type="SMART" id="SM01329"/>
    </source>
</evidence>
<feature type="binding site" evidence="16">
    <location>
        <position position="221"/>
    </location>
    <ligand>
        <name>substrate</name>
    </ligand>
</feature>
<feature type="binding site" evidence="16">
    <location>
        <position position="94"/>
    </location>
    <ligand>
        <name>substrate</name>
    </ligand>
</feature>
<dbReference type="PROSITE" id="PS00470">
    <property type="entry name" value="IDH_IMDH"/>
    <property type="match status" value="1"/>
</dbReference>
<evidence type="ECO:0000256" key="7">
    <source>
        <dbReference type="ARBA" id="ARBA00022430"/>
    </source>
</evidence>
<evidence type="ECO:0000313" key="19">
    <source>
        <dbReference type="EMBL" id="SHH27693.1"/>
    </source>
</evidence>
<comment type="similarity">
    <text evidence="5 16">Belongs to the isocitrate and isopropylmalate dehydrogenases family. LeuB type 1 subfamily.</text>
</comment>
<evidence type="ECO:0000256" key="5">
    <source>
        <dbReference type="ARBA" id="ARBA00008319"/>
    </source>
</evidence>
<feature type="site" description="Important for catalysis" evidence="16">
    <location>
        <position position="189"/>
    </location>
</feature>
<feature type="binding site" evidence="16">
    <location>
        <position position="221"/>
    </location>
    <ligand>
        <name>Mg(2+)</name>
        <dbReference type="ChEBI" id="CHEBI:18420"/>
    </ligand>
</feature>
<dbReference type="InterPro" id="IPR019818">
    <property type="entry name" value="IsoCit/isopropylmalate_DH_CS"/>
</dbReference>
<comment type="subunit">
    <text evidence="6 16 17">Homodimer.</text>
</comment>
<keyword evidence="7 16" id="KW-0432">Leucine biosynthesis</keyword>
<dbReference type="Proteomes" id="UP000184447">
    <property type="component" value="Unassembled WGS sequence"/>
</dbReference>
<evidence type="ECO:0000313" key="20">
    <source>
        <dbReference type="Proteomes" id="UP000184447"/>
    </source>
</evidence>
<sequence>MNITILKGDGIGPEVMDQGIKVLEKISELYAFPLNFNYGFIGGDSIDRFGVPLTDDTIEMCRKSDSVLLGAVGGEKWNQLPKEIRPEAGLLKIRKELNLFANLRPAILFNQLKDASPLKNSLLEDGLDIMIVRELTGGIYFGEQFHDVIDGVETAWDTMKYMDYEIERIARVAFEIAQKRNKKLTLVDKANVLENSRLWRKIVEKVSNDYKNVELNYLYVDNASMQLVCNPKQFDVIVTGNMFGDIISDEASVITGSIGMLPSASLSDDKFGLYEPIHGSAPDIAGQNIANPLATIMSVAMMLKYSFDMNEAFDRINAAVEKVLENGYRTKDIYEEGKTLLSTTEMGEKVIQYL</sequence>
<comment type="function">
    <text evidence="15 16 17">Catalyzes the oxidation of 3-carboxy-2-hydroxy-4-methylpentanoate (3-isopropylmalate) to 3-carboxy-4-methyl-2-oxopentanoate. The product decarboxylates to 4-methyl-2 oxopentanoate.</text>
</comment>
<keyword evidence="9 16" id="KW-0028">Amino-acid biosynthesis</keyword>
<feature type="domain" description="Isopropylmalate dehydrogenase-like" evidence="18">
    <location>
        <begin position="2"/>
        <end position="350"/>
    </location>
</feature>
<keyword evidence="16" id="KW-0464">Manganese</keyword>
<dbReference type="GO" id="GO:0003862">
    <property type="term" value="F:3-isopropylmalate dehydrogenase activity"/>
    <property type="evidence" value="ECO:0007669"/>
    <property type="project" value="UniProtKB-UniRule"/>
</dbReference>
<dbReference type="NCBIfam" id="TIGR00169">
    <property type="entry name" value="leuB"/>
    <property type="match status" value="1"/>
</dbReference>
<feature type="binding site" evidence="16">
    <location>
        <position position="104"/>
    </location>
    <ligand>
        <name>substrate</name>
    </ligand>
</feature>
<dbReference type="AlphaFoldDB" id="A0A1M5RPC2"/>
<evidence type="ECO:0000256" key="11">
    <source>
        <dbReference type="ARBA" id="ARBA00022842"/>
    </source>
</evidence>
<dbReference type="SUPFAM" id="SSF53659">
    <property type="entry name" value="Isocitrate/Isopropylmalate dehydrogenase-like"/>
    <property type="match status" value="1"/>
</dbReference>
<evidence type="ECO:0000256" key="10">
    <source>
        <dbReference type="ARBA" id="ARBA00022723"/>
    </source>
</evidence>
<evidence type="ECO:0000256" key="8">
    <source>
        <dbReference type="ARBA" id="ARBA00022490"/>
    </source>
</evidence>
<feature type="binding site" evidence="16">
    <location>
        <begin position="74"/>
        <end position="87"/>
    </location>
    <ligand>
        <name>NAD(+)</name>
        <dbReference type="ChEBI" id="CHEBI:57540"/>
    </ligand>
</feature>
<evidence type="ECO:0000256" key="14">
    <source>
        <dbReference type="ARBA" id="ARBA00023304"/>
    </source>
</evidence>
<comment type="cofactor">
    <cofactor evidence="16 17">
        <name>Mg(2+)</name>
        <dbReference type="ChEBI" id="CHEBI:18420"/>
    </cofactor>
    <cofactor evidence="16 17">
        <name>Mn(2+)</name>
        <dbReference type="ChEBI" id="CHEBI:29035"/>
    </cofactor>
    <text evidence="16 17">Binds 1 Mg(2+) or Mn(2+) ion per subunit.</text>
</comment>
<proteinExistence type="inferred from homology"/>
<keyword evidence="14 16" id="KW-0100">Branched-chain amino acid biosynthesis</keyword>
<evidence type="ECO:0000256" key="9">
    <source>
        <dbReference type="ARBA" id="ARBA00022605"/>
    </source>
</evidence>
<dbReference type="Gene3D" id="3.40.718.10">
    <property type="entry name" value="Isopropylmalate Dehydrogenase"/>
    <property type="match status" value="1"/>
</dbReference>
<dbReference type="PANTHER" id="PTHR42979">
    <property type="entry name" value="3-ISOPROPYLMALATE DEHYDROGENASE"/>
    <property type="match status" value="1"/>
</dbReference>
<dbReference type="InterPro" id="IPR004429">
    <property type="entry name" value="Isopropylmalate_DH"/>
</dbReference>
<evidence type="ECO:0000256" key="2">
    <source>
        <dbReference type="ARBA" id="ARBA00001936"/>
    </source>
</evidence>
<keyword evidence="20" id="KW-1185">Reference proteome</keyword>